<organism evidence="3 4">
    <name type="scientific">Gordonia phosphorivorans</name>
    <dbReference type="NCBI Taxonomy" id="1056982"/>
    <lineage>
        <taxon>Bacteria</taxon>
        <taxon>Bacillati</taxon>
        <taxon>Actinomycetota</taxon>
        <taxon>Actinomycetes</taxon>
        <taxon>Mycobacteriales</taxon>
        <taxon>Gordoniaceae</taxon>
        <taxon>Gordonia</taxon>
    </lineage>
</organism>
<keyword evidence="1" id="KW-0175">Coiled coil</keyword>
<evidence type="ECO:0000256" key="1">
    <source>
        <dbReference type="SAM" id="Coils"/>
    </source>
</evidence>
<reference evidence="3 4" key="1">
    <citation type="submission" date="2024-09" db="EMBL/GenBank/DDBJ databases">
        <authorList>
            <person name="Sun Q."/>
            <person name="Mori K."/>
        </authorList>
    </citation>
    <scope>NUCLEOTIDE SEQUENCE [LARGE SCALE GENOMIC DNA]</scope>
    <source>
        <strain evidence="3 4">CCM 7957</strain>
    </source>
</reference>
<gene>
    <name evidence="3" type="ORF">ACFFJD_17390</name>
</gene>
<dbReference type="EMBL" id="JBHLWV010000056">
    <property type="protein sequence ID" value="MFC0316620.1"/>
    <property type="molecule type" value="Genomic_DNA"/>
</dbReference>
<dbReference type="RefSeq" id="WP_382366477.1">
    <property type="nucleotide sequence ID" value="NZ_JBHLWV010000056.1"/>
</dbReference>
<name>A0ABV6HCP1_9ACTN</name>
<keyword evidence="4" id="KW-1185">Reference proteome</keyword>
<protein>
    <submittedName>
        <fullName evidence="3">Heparin-binding hemagglutinin</fullName>
    </submittedName>
</protein>
<evidence type="ECO:0000313" key="4">
    <source>
        <dbReference type="Proteomes" id="UP001589783"/>
    </source>
</evidence>
<feature type="region of interest" description="Disordered" evidence="2">
    <location>
        <begin position="201"/>
        <end position="240"/>
    </location>
</feature>
<feature type="compositionally biased region" description="Low complexity" evidence="2">
    <location>
        <begin position="228"/>
        <end position="240"/>
    </location>
</feature>
<proteinExistence type="predicted"/>
<sequence length="240" mass="25404">MSTTERTLPTPLYAVVGAGDVVVQEAKEVYDRLRTRAEAAQTRLTETRTRLADLPSDVNVDDIKAKLKRDELREELRKVTAPYVETATDFYKDLAERGEGAVERLRTQPTVQENLERVGKVYNEAVDLTEDALGVVSSQTRAVGERAAALAGRAADKVEDAAADIEEAGAKVVDKVADAAADIEEAGVKVAAEAKTAAAKIDEAADTAKARAAKAAPAKKAPARKAPAKPAAKAAPNTAK</sequence>
<evidence type="ECO:0000313" key="3">
    <source>
        <dbReference type="EMBL" id="MFC0316620.1"/>
    </source>
</evidence>
<dbReference type="Proteomes" id="UP001589783">
    <property type="component" value="Unassembled WGS sequence"/>
</dbReference>
<comment type="caution">
    <text evidence="3">The sequence shown here is derived from an EMBL/GenBank/DDBJ whole genome shotgun (WGS) entry which is preliminary data.</text>
</comment>
<feature type="coiled-coil region" evidence="1">
    <location>
        <begin position="23"/>
        <end position="50"/>
    </location>
</feature>
<evidence type="ECO:0000256" key="2">
    <source>
        <dbReference type="SAM" id="MobiDB-lite"/>
    </source>
</evidence>
<accession>A0ABV6HCP1</accession>